<reference evidence="4" key="1">
    <citation type="submission" date="2017-02" db="EMBL/GenBank/DDBJ databases">
        <authorList>
            <person name="Varghese N."/>
            <person name="Submissions S."/>
        </authorList>
    </citation>
    <scope>NUCLEOTIDE SEQUENCE [LARGE SCALE GENOMIC DNA]</scope>
    <source>
        <strain evidence="4">DSM 22224</strain>
    </source>
</reference>
<evidence type="ECO:0000313" key="3">
    <source>
        <dbReference type="EMBL" id="SKA30989.1"/>
    </source>
</evidence>
<dbReference type="SMART" id="SM00089">
    <property type="entry name" value="PKD"/>
    <property type="match status" value="1"/>
</dbReference>
<feature type="signal peptide" evidence="1">
    <location>
        <begin position="1"/>
        <end position="21"/>
    </location>
</feature>
<keyword evidence="1" id="KW-0732">Signal</keyword>
<dbReference type="EMBL" id="FUWZ01000003">
    <property type="protein sequence ID" value="SKA30989.1"/>
    <property type="molecule type" value="Genomic_DNA"/>
</dbReference>
<evidence type="ECO:0000259" key="2">
    <source>
        <dbReference type="PROSITE" id="PS50093"/>
    </source>
</evidence>
<keyword evidence="4" id="KW-1185">Reference proteome</keyword>
<dbReference type="STRING" id="634771.SAMN04488128_103388"/>
<name>A0A1T4SRY3_9BACT</name>
<dbReference type="SUPFAM" id="SSF49299">
    <property type="entry name" value="PKD domain"/>
    <property type="match status" value="1"/>
</dbReference>
<evidence type="ECO:0000256" key="1">
    <source>
        <dbReference type="SAM" id="SignalP"/>
    </source>
</evidence>
<dbReference type="OrthoDB" id="975810at2"/>
<proteinExistence type="predicted"/>
<dbReference type="Gene3D" id="2.60.40.10">
    <property type="entry name" value="Immunoglobulins"/>
    <property type="match status" value="1"/>
</dbReference>
<evidence type="ECO:0000313" key="4">
    <source>
        <dbReference type="Proteomes" id="UP000190367"/>
    </source>
</evidence>
<accession>A0A1T4SRY3</accession>
<feature type="chain" id="PRO_5010554627" evidence="1">
    <location>
        <begin position="22"/>
        <end position="389"/>
    </location>
</feature>
<dbReference type="PROSITE" id="PS51257">
    <property type="entry name" value="PROKAR_LIPOPROTEIN"/>
    <property type="match status" value="1"/>
</dbReference>
<sequence length="389" mass="42732">MKYTLLPISLLAVLLAGSCSKSEDTPVTVPDVTVNTPQGGVSTANMKIVRLTATVKNESAGTAFLWKAGNDTIATTKELVHAFTKAGEYTLTFIAKNSAGEKRIDVPVKVTAGTYTNGVARVFDYLPAPGQFVHELPKWEAGDDQAKITAKAEESLKSGTMIHLGGFGGYVVMGFDHTIVNVPDSFSFTVLGNAFANWAEPGIIQVAYDANGNGQPDDEWFEIAGSEYNSPKTIRDYKITYYKPDENKVRTPNNNYQYLTDTTYIRWKDNQGKSGYLSRNSFHNQPYYPQWKGDSISFTGTRLTDENFIDKSGSGTYYVSPAFPFGYADNWGNADEKARIKISWAVDKKGNPVRLPGVDFIRVHTGMRAEGGWLGEISTEVSGVKDLNL</sequence>
<dbReference type="AlphaFoldDB" id="A0A1T4SRY3"/>
<protein>
    <submittedName>
        <fullName evidence="3">PKD domain-containing protein</fullName>
    </submittedName>
</protein>
<dbReference type="InterPro" id="IPR022409">
    <property type="entry name" value="PKD/Chitinase_dom"/>
</dbReference>
<feature type="domain" description="PKD" evidence="2">
    <location>
        <begin position="62"/>
        <end position="112"/>
    </location>
</feature>
<dbReference type="RefSeq" id="WP_078670748.1">
    <property type="nucleotide sequence ID" value="NZ_FUWZ01000003.1"/>
</dbReference>
<dbReference type="PROSITE" id="PS50093">
    <property type="entry name" value="PKD"/>
    <property type="match status" value="1"/>
</dbReference>
<organism evidence="3 4">
    <name type="scientific">Chitinophaga eiseniae</name>
    <dbReference type="NCBI Taxonomy" id="634771"/>
    <lineage>
        <taxon>Bacteria</taxon>
        <taxon>Pseudomonadati</taxon>
        <taxon>Bacteroidota</taxon>
        <taxon>Chitinophagia</taxon>
        <taxon>Chitinophagales</taxon>
        <taxon>Chitinophagaceae</taxon>
        <taxon>Chitinophaga</taxon>
    </lineage>
</organism>
<dbReference type="CDD" id="cd00146">
    <property type="entry name" value="PKD"/>
    <property type="match status" value="1"/>
</dbReference>
<dbReference type="Proteomes" id="UP000190367">
    <property type="component" value="Unassembled WGS sequence"/>
</dbReference>
<dbReference type="InterPro" id="IPR035986">
    <property type="entry name" value="PKD_dom_sf"/>
</dbReference>
<dbReference type="Pfam" id="PF00801">
    <property type="entry name" value="PKD"/>
    <property type="match status" value="1"/>
</dbReference>
<dbReference type="InterPro" id="IPR013783">
    <property type="entry name" value="Ig-like_fold"/>
</dbReference>
<gene>
    <name evidence="3" type="ORF">SAMN04488128_103388</name>
</gene>
<dbReference type="InterPro" id="IPR000601">
    <property type="entry name" value="PKD_dom"/>
</dbReference>